<evidence type="ECO:0000259" key="13">
    <source>
        <dbReference type="Pfam" id="PF02768"/>
    </source>
</evidence>
<dbReference type="InterPro" id="IPR046938">
    <property type="entry name" value="DNA_clamp_sf"/>
</dbReference>
<dbReference type="EMBL" id="ADCP02000001">
    <property type="protein sequence ID" value="EFV43869.1"/>
    <property type="molecule type" value="Genomic_DNA"/>
</dbReference>
<feature type="domain" description="DNA polymerase III beta sliding clamp C-terminal" evidence="13">
    <location>
        <begin position="264"/>
        <end position="371"/>
    </location>
</feature>
<dbReference type="eggNOG" id="COG0592">
    <property type="taxonomic scope" value="Bacteria"/>
</dbReference>
<keyword evidence="5" id="KW-0808">Transferase</keyword>
<accession>E5Y7Z4</accession>
<evidence type="ECO:0000313" key="15">
    <source>
        <dbReference type="Proteomes" id="UP000006034"/>
    </source>
</evidence>
<evidence type="ECO:0000313" key="14">
    <source>
        <dbReference type="EMBL" id="EFV43869.1"/>
    </source>
</evidence>
<keyword evidence="4" id="KW-0963">Cytoplasm</keyword>
<evidence type="ECO:0000256" key="6">
    <source>
        <dbReference type="ARBA" id="ARBA00022695"/>
    </source>
</evidence>
<dbReference type="GO" id="GO:0003677">
    <property type="term" value="F:DNA binding"/>
    <property type="evidence" value="ECO:0007669"/>
    <property type="project" value="UniProtKB-KW"/>
</dbReference>
<dbReference type="Pfam" id="PF02768">
    <property type="entry name" value="DNA_pol3_beta_3"/>
    <property type="match status" value="1"/>
</dbReference>
<keyword evidence="9" id="KW-0238">DNA-binding</keyword>
<dbReference type="GO" id="GO:0005737">
    <property type="term" value="C:cytoplasm"/>
    <property type="evidence" value="ECO:0007669"/>
    <property type="project" value="UniProtKB-SubCell"/>
</dbReference>
<sequence length="382" mass="42266">MLFTVKKENIIEGLQKAAGIIPTRAGAAYLRSLWIKAEGEVLTIMATDANIEFTGTYPADVKEPGLVGVNGRNFVDLVRRLPAGELRIRLDDATGTVILEQGRRTYKLPANDPTWFQSLAPFSSEGAVVWSGDFFQEIIDRVFFCVSDDESSDAIACLYFKPVGEGHIEVCGLNGHQFALTRFTHDDLSARLPEDGVLIQRKYVGELRKWLGGDEIEVNLTDKRLFVRSGDGHETLSLPRAGYAYPDYSPFMTRLASPDVSLLKLSRKDCLDALDRISIFNTESDRCTYFELSSAEAMLSAQGQDTGSANESLEVSYNGSIGRIAFPTKNLMEILTHYQSGELTFTLTGAEGPCGINGTEDPDYTVLIMPMKIAEESYYEEN</sequence>
<evidence type="ECO:0000256" key="8">
    <source>
        <dbReference type="ARBA" id="ARBA00022932"/>
    </source>
</evidence>
<comment type="similarity">
    <text evidence="2">Belongs to the beta sliding clamp family.</text>
</comment>
<dbReference type="NCBIfam" id="TIGR00663">
    <property type="entry name" value="dnan"/>
    <property type="match status" value="1"/>
</dbReference>
<dbReference type="PANTHER" id="PTHR30478:SF0">
    <property type="entry name" value="BETA SLIDING CLAMP"/>
    <property type="match status" value="1"/>
</dbReference>
<dbReference type="InterPro" id="IPR022635">
    <property type="entry name" value="DNA_polIII_beta_C"/>
</dbReference>
<feature type="domain" description="DNA polymerase III beta sliding clamp N-terminal" evidence="12">
    <location>
        <begin position="1"/>
        <end position="110"/>
    </location>
</feature>
<evidence type="ECO:0000256" key="11">
    <source>
        <dbReference type="ARBA" id="ARBA00033276"/>
    </source>
</evidence>
<name>E5Y7Z4_BILW3</name>
<keyword evidence="15" id="KW-1185">Reference proteome</keyword>
<dbReference type="Gene3D" id="3.70.10.10">
    <property type="match status" value="1"/>
</dbReference>
<evidence type="ECO:0000256" key="9">
    <source>
        <dbReference type="ARBA" id="ARBA00023125"/>
    </source>
</evidence>
<dbReference type="InterPro" id="IPR022634">
    <property type="entry name" value="DNA_polIII_beta_N"/>
</dbReference>
<dbReference type="STRING" id="563192.HMPREF0179_02309"/>
<reference evidence="14 15" key="1">
    <citation type="submission" date="2010-10" db="EMBL/GenBank/DDBJ databases">
        <authorList>
            <consortium name="The Broad Institute Genome Sequencing Platform"/>
            <person name="Ward D."/>
            <person name="Earl A."/>
            <person name="Feldgarden M."/>
            <person name="Young S.K."/>
            <person name="Gargeya S."/>
            <person name="Zeng Q."/>
            <person name="Alvarado L."/>
            <person name="Berlin A."/>
            <person name="Bochicchio J."/>
            <person name="Chapman S.B."/>
            <person name="Chen Z."/>
            <person name="Freedman E."/>
            <person name="Gellesch M."/>
            <person name="Goldberg J."/>
            <person name="Griggs A."/>
            <person name="Gujja S."/>
            <person name="Heilman E."/>
            <person name="Heiman D."/>
            <person name="Howarth C."/>
            <person name="Mehta T."/>
            <person name="Neiman D."/>
            <person name="Pearson M."/>
            <person name="Roberts A."/>
            <person name="Saif S."/>
            <person name="Shea T."/>
            <person name="Shenoy N."/>
            <person name="Sisk P."/>
            <person name="Stolte C."/>
            <person name="Sykes S."/>
            <person name="White J."/>
            <person name="Yandava C."/>
            <person name="Allen-Vercoe E."/>
            <person name="Sibley C."/>
            <person name="Ambrose C.E."/>
            <person name="Strauss J."/>
            <person name="Daigneault M."/>
            <person name="Haas B."/>
            <person name="Nusbaum C."/>
            <person name="Birren B."/>
        </authorList>
    </citation>
    <scope>NUCLEOTIDE SEQUENCE [LARGE SCALE GENOMIC DNA]</scope>
    <source>
        <strain evidence="14 15">3_1_6</strain>
    </source>
</reference>
<gene>
    <name evidence="14" type="ORF">HMPREF0179_02309</name>
</gene>
<dbReference type="SMART" id="SM00480">
    <property type="entry name" value="POL3Bc"/>
    <property type="match status" value="1"/>
</dbReference>
<evidence type="ECO:0000256" key="10">
    <source>
        <dbReference type="ARBA" id="ARBA00030988"/>
    </source>
</evidence>
<evidence type="ECO:0000256" key="5">
    <source>
        <dbReference type="ARBA" id="ARBA00022679"/>
    </source>
</evidence>
<dbReference type="GO" id="GO:0008408">
    <property type="term" value="F:3'-5' exonuclease activity"/>
    <property type="evidence" value="ECO:0007669"/>
    <property type="project" value="InterPro"/>
</dbReference>
<dbReference type="Pfam" id="PF00712">
    <property type="entry name" value="DNA_pol3_beta"/>
    <property type="match status" value="1"/>
</dbReference>
<comment type="caution">
    <text evidence="14">The sequence shown here is derived from an EMBL/GenBank/DDBJ whole genome shotgun (WGS) entry which is preliminary data.</text>
</comment>
<dbReference type="SUPFAM" id="SSF55979">
    <property type="entry name" value="DNA clamp"/>
    <property type="match status" value="3"/>
</dbReference>
<dbReference type="CDD" id="cd00140">
    <property type="entry name" value="beta_clamp"/>
    <property type="match status" value="1"/>
</dbReference>
<protein>
    <recommendedName>
        <fullName evidence="3">Beta sliding clamp</fullName>
    </recommendedName>
    <alternativeName>
        <fullName evidence="11">Beta-clamp processivity factor</fullName>
    </alternativeName>
    <alternativeName>
        <fullName evidence="10">DNA polymerase III beta sliding clamp subunit</fullName>
    </alternativeName>
</protein>
<dbReference type="GO" id="GO:0006271">
    <property type="term" value="P:DNA strand elongation involved in DNA replication"/>
    <property type="evidence" value="ECO:0007669"/>
    <property type="project" value="TreeGrafter"/>
</dbReference>
<comment type="subcellular location">
    <subcellularLocation>
        <location evidence="1">Cytoplasm</location>
    </subcellularLocation>
</comment>
<dbReference type="RefSeq" id="WP_005028134.1">
    <property type="nucleotide sequence ID" value="NZ_KE150238.1"/>
</dbReference>
<evidence type="ECO:0000256" key="1">
    <source>
        <dbReference type="ARBA" id="ARBA00004496"/>
    </source>
</evidence>
<organism evidence="14 15">
    <name type="scientific">Bilophila wadsworthia (strain 3_1_6)</name>
    <dbReference type="NCBI Taxonomy" id="563192"/>
    <lineage>
        <taxon>Bacteria</taxon>
        <taxon>Pseudomonadati</taxon>
        <taxon>Thermodesulfobacteriota</taxon>
        <taxon>Desulfovibrionia</taxon>
        <taxon>Desulfovibrionales</taxon>
        <taxon>Desulfovibrionaceae</taxon>
        <taxon>Bilophila</taxon>
    </lineage>
</organism>
<evidence type="ECO:0000256" key="7">
    <source>
        <dbReference type="ARBA" id="ARBA00022705"/>
    </source>
</evidence>
<keyword evidence="6" id="KW-0548">Nucleotidyltransferase</keyword>
<dbReference type="HOGENOM" id="CLU_038149_4_0_7"/>
<dbReference type="GO" id="GO:0009360">
    <property type="term" value="C:DNA polymerase III complex"/>
    <property type="evidence" value="ECO:0007669"/>
    <property type="project" value="InterPro"/>
</dbReference>
<dbReference type="Gene3D" id="3.10.150.10">
    <property type="entry name" value="DNA Polymerase III, subunit A, domain 2"/>
    <property type="match status" value="1"/>
</dbReference>
<evidence type="ECO:0000256" key="2">
    <source>
        <dbReference type="ARBA" id="ARBA00010752"/>
    </source>
</evidence>
<dbReference type="GO" id="GO:0003887">
    <property type="term" value="F:DNA-directed DNA polymerase activity"/>
    <property type="evidence" value="ECO:0007669"/>
    <property type="project" value="UniProtKB-KW"/>
</dbReference>
<evidence type="ECO:0000256" key="4">
    <source>
        <dbReference type="ARBA" id="ARBA00022490"/>
    </source>
</evidence>
<dbReference type="AlphaFoldDB" id="E5Y7Z4"/>
<dbReference type="PANTHER" id="PTHR30478">
    <property type="entry name" value="DNA POLYMERASE III SUBUNIT BETA"/>
    <property type="match status" value="1"/>
</dbReference>
<evidence type="ECO:0000256" key="3">
    <source>
        <dbReference type="ARBA" id="ARBA00021035"/>
    </source>
</evidence>
<dbReference type="OrthoDB" id="8421503at2"/>
<dbReference type="InterPro" id="IPR001001">
    <property type="entry name" value="DNA_polIII_beta"/>
</dbReference>
<evidence type="ECO:0000259" key="12">
    <source>
        <dbReference type="Pfam" id="PF00712"/>
    </source>
</evidence>
<keyword evidence="8" id="KW-0239">DNA-directed DNA polymerase</keyword>
<proteinExistence type="inferred from homology"/>
<dbReference type="GeneID" id="78085452"/>
<keyword evidence="7" id="KW-0235">DNA replication</keyword>
<reference evidence="14 15" key="2">
    <citation type="submission" date="2013-04" db="EMBL/GenBank/DDBJ databases">
        <title>The Genome Sequence of Bilophila wadsworthia 3_1_6.</title>
        <authorList>
            <consortium name="The Broad Institute Genomics Platform"/>
            <person name="Earl A."/>
            <person name="Ward D."/>
            <person name="Feldgarden M."/>
            <person name="Gevers D."/>
            <person name="Sibley C."/>
            <person name="Strauss J."/>
            <person name="Allen-Vercoe E."/>
            <person name="Walker B."/>
            <person name="Young S."/>
            <person name="Zeng Q."/>
            <person name="Gargeya S."/>
            <person name="Fitzgerald M."/>
            <person name="Haas B."/>
            <person name="Abouelleil A."/>
            <person name="Allen A.W."/>
            <person name="Alvarado L."/>
            <person name="Arachchi H.M."/>
            <person name="Berlin A.M."/>
            <person name="Chapman S.B."/>
            <person name="Gainer-Dewar J."/>
            <person name="Goldberg J."/>
            <person name="Griggs A."/>
            <person name="Gujja S."/>
            <person name="Hansen M."/>
            <person name="Howarth C."/>
            <person name="Imamovic A."/>
            <person name="Ireland A."/>
            <person name="Larimer J."/>
            <person name="McCowan C."/>
            <person name="Murphy C."/>
            <person name="Pearson M."/>
            <person name="Poon T.W."/>
            <person name="Priest M."/>
            <person name="Roberts A."/>
            <person name="Saif S."/>
            <person name="Shea T."/>
            <person name="Sisk P."/>
            <person name="Sykes S."/>
            <person name="Wortman J."/>
            <person name="Nusbaum C."/>
            <person name="Birren B."/>
        </authorList>
    </citation>
    <scope>NUCLEOTIDE SEQUENCE [LARGE SCALE GENOMIC DNA]</scope>
    <source>
        <strain evidence="14 15">3_1_6</strain>
    </source>
</reference>
<dbReference type="Proteomes" id="UP000006034">
    <property type="component" value="Unassembled WGS sequence"/>
</dbReference>